<sequence length="850" mass="90325">MQCLRILREIEDPSLLHALADLRSGAALEGLRVVRRGGKDGGRESFCLEWTPRAATREAGECAAHAPSCRPARRSNAGETEVDACVDPAARTERVNGVLHGKPLSPHAFSLGSSRLCPPGAPRAASPCVSIAPGGAVSRSDGGEKWRTGDDSVTRRNHGGNEDFSETRLSQRKEPLLDQDASRLSAAVRPPPGLESSLCWPAGLASSGRRTPQDILRGLLPGAGERVEHQAAGGDSRDGEWTFRERQDSRFEDEDLFFSGREDDDTSSVCSSHLTPRTSGLFPASLPTEPETSLALVGASDERDAQLLNHFLLFFAALSRSEVHRPPVSPPSSPSLLALQDLTDWDAPRAQGPACGCTSERLPRPAVNIPPRGACGEHDSCDGGLRRDEENGCRQRRLSFFSLPDEASPTSLGAAASCPEACEAELKKATNRRRNDSWTSEPSPDDSEVPSDQQKGNPSPFRQPARRIGIFAVDVSCLALPSSCSPFSSFSSSVSSSLSSFSTRPGRPPSARLRPGTFAVLSEGGKSLSLLSSSEEARGAKWTAAAAEAREEDSQSESSFCDFLSLPDEDSSPEAEDAVSWREAEGRSLVATEGESEEEDEGEQDGAEEGEGRGSCATNETSRGRGNGGRKKVKEKSKEERACENLAHALALSCSSAGLDAVCICLTDKDRLVPLGCRTISLLDLPRLPSLLARWRQQLIAPKLSLPSLASPSHPSPPPSSASPSSASPSYASPSSASASPPSPPSGASLPSAVDALPTACSATTQTGRPQTAKARDGMVSLRLHTSAPAGAATVQADSEAKRRTGRQERKEQRRARGVGERGQREEKQMAKKRQSGGVERSRESKRGTK</sequence>
<feature type="compositionally biased region" description="Acidic residues" evidence="1">
    <location>
        <begin position="567"/>
        <end position="577"/>
    </location>
</feature>
<evidence type="ECO:0000313" key="3">
    <source>
        <dbReference type="Proteomes" id="UP000244488"/>
    </source>
</evidence>
<evidence type="ECO:0000313" key="2">
    <source>
        <dbReference type="EMBL" id="PUA88635.1"/>
    </source>
</evidence>
<proteinExistence type="predicted"/>
<feature type="region of interest" description="Disordered" evidence="1">
    <location>
        <begin position="786"/>
        <end position="850"/>
    </location>
</feature>
<feature type="region of interest" description="Disordered" evidence="1">
    <location>
        <begin position="709"/>
        <end position="753"/>
    </location>
</feature>
<dbReference type="EMBL" id="AFHV02001590">
    <property type="protein sequence ID" value="PUA88635.1"/>
    <property type="molecule type" value="Genomic_DNA"/>
</dbReference>
<protein>
    <submittedName>
        <fullName evidence="2">Uncharacterized protein</fullName>
    </submittedName>
</protein>
<feature type="region of interest" description="Disordered" evidence="1">
    <location>
        <begin position="122"/>
        <end position="175"/>
    </location>
</feature>
<feature type="compositionally biased region" description="Basic and acidic residues" evidence="1">
    <location>
        <begin position="799"/>
        <end position="812"/>
    </location>
</feature>
<organism evidence="2 3">
    <name type="scientific">Toxoplasma gondii TgCATBr9</name>
    <dbReference type="NCBI Taxonomy" id="943120"/>
    <lineage>
        <taxon>Eukaryota</taxon>
        <taxon>Sar</taxon>
        <taxon>Alveolata</taxon>
        <taxon>Apicomplexa</taxon>
        <taxon>Conoidasida</taxon>
        <taxon>Coccidia</taxon>
        <taxon>Eucoccidiorida</taxon>
        <taxon>Eimeriorina</taxon>
        <taxon>Sarcocystidae</taxon>
        <taxon>Toxoplasma</taxon>
    </lineage>
</organism>
<feature type="compositionally biased region" description="Low complexity" evidence="1">
    <location>
        <begin position="722"/>
        <end position="753"/>
    </location>
</feature>
<reference evidence="2 3" key="1">
    <citation type="journal article" date="2016" name="Nat. Commun.">
        <title>Local admixture of amplified and diversified secreted pathogenesis determinants shapes mosaic Toxoplasma gondii genomes.</title>
        <authorList>
            <person name="Lorenzi H."/>
            <person name="Khan A."/>
            <person name="Behnke M.S."/>
            <person name="Namasivayam S."/>
            <person name="Swapna L.S."/>
            <person name="Hadjithomas M."/>
            <person name="Karamycheva S."/>
            <person name="Pinney D."/>
            <person name="Brunk B.P."/>
            <person name="Ajioka J.W."/>
            <person name="Ajzenberg D."/>
            <person name="Boothroyd J.C."/>
            <person name="Boyle J.P."/>
            <person name="Darde M.L."/>
            <person name="Diaz-Miranda M.A."/>
            <person name="Dubey J.P."/>
            <person name="Fritz H.M."/>
            <person name="Gennari S.M."/>
            <person name="Gregory B.D."/>
            <person name="Kim K."/>
            <person name="Saeij J.P."/>
            <person name="Su C."/>
            <person name="White M.W."/>
            <person name="Zhu X.Q."/>
            <person name="Howe D.K."/>
            <person name="Rosenthal B.M."/>
            <person name="Grigg M.E."/>
            <person name="Parkinson J."/>
            <person name="Liu L."/>
            <person name="Kissinger J.C."/>
            <person name="Roos D.S."/>
            <person name="Sibley L.D."/>
        </authorList>
    </citation>
    <scope>NUCLEOTIDE SEQUENCE [LARGE SCALE GENOMIC DNA]</scope>
    <source>
        <strain evidence="2 3">TgCATBr9</strain>
    </source>
</reference>
<comment type="caution">
    <text evidence="2">The sequence shown here is derived from an EMBL/GenBank/DDBJ whole genome shotgun (WGS) entry which is preliminary data.</text>
</comment>
<accession>A0A2T6ITK1</accession>
<dbReference type="Proteomes" id="UP000244488">
    <property type="component" value="Unassembled WGS sequence"/>
</dbReference>
<dbReference type="VEuPathDB" id="ToxoDB:TGBR9_217770B"/>
<feature type="compositionally biased region" description="Basic and acidic residues" evidence="1">
    <location>
        <begin position="375"/>
        <end position="388"/>
    </location>
</feature>
<feature type="compositionally biased region" description="Basic and acidic residues" evidence="1">
    <location>
        <begin position="427"/>
        <end position="436"/>
    </location>
</feature>
<feature type="region of interest" description="Disordered" evidence="1">
    <location>
        <begin position="427"/>
        <end position="463"/>
    </location>
</feature>
<gene>
    <name evidence="2" type="ORF">TGBR9_217770B</name>
</gene>
<evidence type="ECO:0000256" key="1">
    <source>
        <dbReference type="SAM" id="MobiDB-lite"/>
    </source>
</evidence>
<feature type="compositionally biased region" description="Basic and acidic residues" evidence="1">
    <location>
        <begin position="818"/>
        <end position="830"/>
    </location>
</feature>
<feature type="compositionally biased region" description="Acidic residues" evidence="1">
    <location>
        <begin position="594"/>
        <end position="609"/>
    </location>
</feature>
<feature type="compositionally biased region" description="Basic and acidic residues" evidence="1">
    <location>
        <begin position="840"/>
        <end position="850"/>
    </location>
</feature>
<name>A0A2T6ITK1_TOXGO</name>
<feature type="compositionally biased region" description="Basic and acidic residues" evidence="1">
    <location>
        <begin position="141"/>
        <end position="175"/>
    </location>
</feature>
<dbReference type="AlphaFoldDB" id="A0A2T6ITK1"/>
<feature type="region of interest" description="Disordered" evidence="1">
    <location>
        <begin position="543"/>
        <end position="636"/>
    </location>
</feature>
<feature type="region of interest" description="Disordered" evidence="1">
    <location>
        <begin position="354"/>
        <end position="388"/>
    </location>
</feature>